<accession>A0A0B2UJJ6</accession>
<comment type="caution">
    <text evidence="1">The sequence shown here is derived from an EMBL/GenBank/DDBJ whole genome shotgun (WGS) entry which is preliminary data.</text>
</comment>
<name>A0A0B2UJJ6_9MICR</name>
<dbReference type="GeneID" id="26262180"/>
<dbReference type="VEuPathDB" id="MicrosporidiaDB:M896_081400"/>
<reference evidence="1 2" key="1">
    <citation type="journal article" date="2014" name="MBio">
        <title>The Ordospora colligata genome; evolution of extreme reduction in microsporidia and host-to-parasite horizontal gene transfer.</title>
        <authorList>
            <person name="Pombert J.-F."/>
            <person name="Haag K.L."/>
            <person name="Beidas S."/>
            <person name="Ebert D."/>
            <person name="Keeling P.J."/>
        </authorList>
    </citation>
    <scope>NUCLEOTIDE SEQUENCE [LARGE SCALE GENOMIC DNA]</scope>
    <source>
        <strain evidence="1 2">OC4</strain>
    </source>
</reference>
<dbReference type="AlphaFoldDB" id="A0A0B2UJJ6"/>
<evidence type="ECO:0000313" key="2">
    <source>
        <dbReference type="Proteomes" id="UP000031056"/>
    </source>
</evidence>
<dbReference type="OrthoDB" id="2191937at2759"/>
<dbReference type="HOGENOM" id="CLU_153332_0_0_1"/>
<dbReference type="InParanoid" id="A0A0B2UJJ6"/>
<gene>
    <name evidence="1" type="ORF">M896_081400</name>
</gene>
<dbReference type="RefSeq" id="XP_014563446.1">
    <property type="nucleotide sequence ID" value="XM_014707960.1"/>
</dbReference>
<proteinExistence type="predicted"/>
<sequence length="104" mass="12185">MREVYAVFKDEEKKYATGPFEPLVLDLVQGLSDIASNVYKDEFLSVELDDNRIRVLRKPKNVMVICVSKNDCEHQMEFLYRVYGVCKAYENFGLMDILVGRYFD</sequence>
<keyword evidence="2" id="KW-1185">Reference proteome</keyword>
<dbReference type="EMBL" id="JOKQ01000008">
    <property type="protein sequence ID" value="KHN69404.1"/>
    <property type="molecule type" value="Genomic_DNA"/>
</dbReference>
<organism evidence="1 2">
    <name type="scientific">Ordospora colligata OC4</name>
    <dbReference type="NCBI Taxonomy" id="1354746"/>
    <lineage>
        <taxon>Eukaryota</taxon>
        <taxon>Fungi</taxon>
        <taxon>Fungi incertae sedis</taxon>
        <taxon>Microsporidia</taxon>
        <taxon>Ordosporidae</taxon>
        <taxon>Ordospora</taxon>
    </lineage>
</organism>
<protein>
    <submittedName>
        <fullName evidence="1">Uncharacterized protein</fullName>
    </submittedName>
</protein>
<evidence type="ECO:0000313" key="1">
    <source>
        <dbReference type="EMBL" id="KHN69404.1"/>
    </source>
</evidence>
<dbReference type="Proteomes" id="UP000031056">
    <property type="component" value="Unassembled WGS sequence"/>
</dbReference>